<comment type="caution">
    <text evidence="1">The sequence shown here is derived from an EMBL/GenBank/DDBJ whole genome shotgun (WGS) entry which is preliminary data.</text>
</comment>
<dbReference type="Proteomes" id="UP000518752">
    <property type="component" value="Unassembled WGS sequence"/>
</dbReference>
<protein>
    <submittedName>
        <fullName evidence="1">Uncharacterized protein</fullName>
    </submittedName>
</protein>
<evidence type="ECO:0000313" key="1">
    <source>
        <dbReference type="EMBL" id="KAF5385541.1"/>
    </source>
</evidence>
<sequence>MVEPGKRMVLNMEQVIPDTTYSVPLEYRMTGTLDEETPEQSSPDVIASILSDWKSFQDLDEDNWFEEIAESGSLAK</sequence>
<keyword evidence="2" id="KW-1185">Reference proteome</keyword>
<reference evidence="1 2" key="1">
    <citation type="journal article" date="2020" name="ISME J.">
        <title>Uncovering the hidden diversity of litter-decomposition mechanisms in mushroom-forming fungi.</title>
        <authorList>
            <person name="Floudas D."/>
            <person name="Bentzer J."/>
            <person name="Ahren D."/>
            <person name="Johansson T."/>
            <person name="Persson P."/>
            <person name="Tunlid A."/>
        </authorList>
    </citation>
    <scope>NUCLEOTIDE SEQUENCE [LARGE SCALE GENOMIC DNA]</scope>
    <source>
        <strain evidence="1 2">CBS 406.79</strain>
    </source>
</reference>
<organism evidence="1 2">
    <name type="scientific">Collybiopsis confluens</name>
    <dbReference type="NCBI Taxonomy" id="2823264"/>
    <lineage>
        <taxon>Eukaryota</taxon>
        <taxon>Fungi</taxon>
        <taxon>Dikarya</taxon>
        <taxon>Basidiomycota</taxon>
        <taxon>Agaricomycotina</taxon>
        <taxon>Agaricomycetes</taxon>
        <taxon>Agaricomycetidae</taxon>
        <taxon>Agaricales</taxon>
        <taxon>Marasmiineae</taxon>
        <taxon>Omphalotaceae</taxon>
        <taxon>Collybiopsis</taxon>
    </lineage>
</organism>
<accession>A0A8H5HLZ0</accession>
<proteinExistence type="predicted"/>
<name>A0A8H5HLZ0_9AGAR</name>
<evidence type="ECO:0000313" key="2">
    <source>
        <dbReference type="Proteomes" id="UP000518752"/>
    </source>
</evidence>
<gene>
    <name evidence="1" type="ORF">D9757_006728</name>
</gene>
<dbReference type="AlphaFoldDB" id="A0A8H5HLZ0"/>
<dbReference type="EMBL" id="JAACJN010000039">
    <property type="protein sequence ID" value="KAF5385541.1"/>
    <property type="molecule type" value="Genomic_DNA"/>
</dbReference>